<feature type="transmembrane region" description="Helical" evidence="1">
    <location>
        <begin position="12"/>
        <end position="32"/>
    </location>
</feature>
<comment type="caution">
    <text evidence="2">The sequence shown here is derived from an EMBL/GenBank/DDBJ whole genome shotgun (WGS) entry which is preliminary data.</text>
</comment>
<keyword evidence="1" id="KW-1133">Transmembrane helix</keyword>
<dbReference type="AlphaFoldDB" id="A0A7J2U250"/>
<organism evidence="2">
    <name type="scientific">Ignisphaera aggregans</name>
    <dbReference type="NCBI Taxonomy" id="334771"/>
    <lineage>
        <taxon>Archaea</taxon>
        <taxon>Thermoproteota</taxon>
        <taxon>Thermoprotei</taxon>
        <taxon>Desulfurococcales</taxon>
        <taxon>Desulfurococcaceae</taxon>
        <taxon>Ignisphaera</taxon>
    </lineage>
</organism>
<feature type="transmembrane region" description="Helical" evidence="1">
    <location>
        <begin position="44"/>
        <end position="66"/>
    </location>
</feature>
<proteinExistence type="predicted"/>
<sequence length="75" mass="8547">MNKRFMVKTLQRGAKYVLLYLASISLFFAPMYKPFSDELTSLHSFLLAIYWCILTIISIAIGLKVLDKMLGGVDK</sequence>
<accession>A0A7J2U250</accession>
<dbReference type="EMBL" id="DSEU01000030">
    <property type="protein sequence ID" value="HEM66821.1"/>
    <property type="molecule type" value="Genomic_DNA"/>
</dbReference>
<keyword evidence="1" id="KW-0812">Transmembrane</keyword>
<name>A0A7J2U250_9CREN</name>
<reference evidence="2" key="1">
    <citation type="journal article" date="2020" name="mSystems">
        <title>Genome- and Community-Level Interaction Insights into Carbon Utilization and Element Cycling Functions of Hydrothermarchaeota in Hydrothermal Sediment.</title>
        <authorList>
            <person name="Zhou Z."/>
            <person name="Liu Y."/>
            <person name="Xu W."/>
            <person name="Pan J."/>
            <person name="Luo Z.H."/>
            <person name="Li M."/>
        </authorList>
    </citation>
    <scope>NUCLEOTIDE SEQUENCE [LARGE SCALE GENOMIC DNA]</scope>
    <source>
        <strain evidence="2">SpSt-125</strain>
    </source>
</reference>
<gene>
    <name evidence="2" type="ORF">ENO26_04530</name>
</gene>
<evidence type="ECO:0000313" key="2">
    <source>
        <dbReference type="EMBL" id="HEM66821.1"/>
    </source>
</evidence>
<protein>
    <submittedName>
        <fullName evidence="2">Uncharacterized protein</fullName>
    </submittedName>
</protein>
<evidence type="ECO:0000256" key="1">
    <source>
        <dbReference type="SAM" id="Phobius"/>
    </source>
</evidence>
<keyword evidence="1" id="KW-0472">Membrane</keyword>